<dbReference type="Proteomes" id="UP000254266">
    <property type="component" value="Unassembled WGS sequence"/>
</dbReference>
<organism evidence="1 2">
    <name type="scientific">endosymbiont of Galathealinum brachiosum</name>
    <dbReference type="NCBI Taxonomy" id="2200906"/>
    <lineage>
        <taxon>Bacteria</taxon>
        <taxon>Pseudomonadati</taxon>
        <taxon>Pseudomonadota</taxon>
        <taxon>Gammaproteobacteria</taxon>
        <taxon>sulfur-oxidizing symbionts</taxon>
    </lineage>
</organism>
<evidence type="ECO:0000313" key="1">
    <source>
        <dbReference type="EMBL" id="RDH85991.1"/>
    </source>
</evidence>
<reference evidence="1 2" key="1">
    <citation type="journal article" date="2018" name="ISME J.">
        <title>Endosymbiont genomes yield clues of tubeworm success.</title>
        <authorList>
            <person name="Li Y."/>
            <person name="Liles M.R."/>
            <person name="Halanych K.M."/>
        </authorList>
    </citation>
    <scope>NUCLEOTIDE SEQUENCE [LARGE SCALE GENOMIC DNA]</scope>
    <source>
        <strain evidence="1">A1464</strain>
    </source>
</reference>
<dbReference type="AlphaFoldDB" id="A0A370DM56"/>
<gene>
    <name evidence="1" type="ORF">DIZ80_00525</name>
</gene>
<evidence type="ECO:0000313" key="2">
    <source>
        <dbReference type="Proteomes" id="UP000254266"/>
    </source>
</evidence>
<keyword evidence="2" id="KW-1185">Reference proteome</keyword>
<protein>
    <submittedName>
        <fullName evidence="1">Uncharacterized protein</fullName>
    </submittedName>
</protein>
<proteinExistence type="predicted"/>
<sequence length="287" mass="32768">MNFIKDNLVIKRIQQLIICSIIFPVSGIALSAAPDNRDDLVYLSIIATETEEIRAINKHTALSKQFKNLKVISSNDCTNLKPGLVLYVSQLSNDNSAAKKALKETKTRVPDAYLRKCDIKENSLLSKHYSFIHSSIFNLPDDVINWSFDDMKSELVSLNDNSSFLIEKQFNGDINNEVEGRQSVIYFINKNSTNKQLILKQCWDFKATDQNKQLITFQCMTGMAANHYIHTVYVYNINKNNILYKKEYCQQANFKDDSQLSCLEESVDEMGELKRVPVDLSLTKLGN</sequence>
<dbReference type="EMBL" id="QFXC01000002">
    <property type="protein sequence ID" value="RDH85991.1"/>
    <property type="molecule type" value="Genomic_DNA"/>
</dbReference>
<comment type="caution">
    <text evidence="1">The sequence shown here is derived from an EMBL/GenBank/DDBJ whole genome shotgun (WGS) entry which is preliminary data.</text>
</comment>
<name>A0A370DM56_9GAMM</name>
<accession>A0A370DM56</accession>